<reference evidence="3" key="1">
    <citation type="journal article" date="2019" name="J. Bacteriol.">
        <title>A Mutagenic Screen Identifies a TonB-Dependent Receptor Required for the Lanthanide Metal Switch in the Type I Methanotroph 'Methylotuvimicrobium buryatense' 5GB1C.</title>
        <authorList>
            <person name="Groom J.D."/>
            <person name="Ford S.M."/>
            <person name="Pesesky M.W."/>
            <person name="Lidstrom M.E."/>
        </authorList>
    </citation>
    <scope>NUCLEOTIDE SEQUENCE [LARGE SCALE GENOMIC DNA]</scope>
    <source>
        <strain evidence="3">5GB1C</strain>
    </source>
</reference>
<feature type="domain" description="Transposase IS200-like" evidence="1">
    <location>
        <begin position="9"/>
        <end position="131"/>
    </location>
</feature>
<dbReference type="GO" id="GO:0043565">
    <property type="term" value="F:sequence-specific DNA binding"/>
    <property type="evidence" value="ECO:0007669"/>
    <property type="project" value="TreeGrafter"/>
</dbReference>
<dbReference type="InterPro" id="IPR052715">
    <property type="entry name" value="RAYT_transposase"/>
</dbReference>
<dbReference type="InterPro" id="IPR036515">
    <property type="entry name" value="Transposase_17_sf"/>
</dbReference>
<sequence>MASYRRNRVAGGTYFFTVTLQNRNRSLLVDYIEVLRESVRDVRREHSFHIEAWVVLPEHLHAIWILPPEDTDYSMRWKRIKRQFTNRLVEAGVAVKKNRRGEYDLWQNRFWEHTIRNESDFTRHFDYIHYNPVKHGLVTRVRDWPYSTFHRYVKAGVYPVDWGDESQHYDGDYGE</sequence>
<dbReference type="PANTHER" id="PTHR36966:SF1">
    <property type="entry name" value="REP-ASSOCIATED TYROSINE TRANSPOSASE"/>
    <property type="match status" value="1"/>
</dbReference>
<dbReference type="NCBIfam" id="NF047646">
    <property type="entry name" value="REP_Tyr_transpos"/>
    <property type="match status" value="1"/>
</dbReference>
<dbReference type="RefSeq" id="WP_017841127.1">
    <property type="nucleotide sequence ID" value="NZ_CP035467.1"/>
</dbReference>
<dbReference type="SMART" id="SM01321">
    <property type="entry name" value="Y1_Tnp"/>
    <property type="match status" value="1"/>
</dbReference>
<dbReference type="Proteomes" id="UP000305881">
    <property type="component" value="Chromosome"/>
</dbReference>
<dbReference type="GO" id="GO:0006313">
    <property type="term" value="P:DNA transposition"/>
    <property type="evidence" value="ECO:0007669"/>
    <property type="project" value="InterPro"/>
</dbReference>
<evidence type="ECO:0000313" key="3">
    <source>
        <dbReference type="Proteomes" id="UP000305881"/>
    </source>
</evidence>
<dbReference type="PANTHER" id="PTHR36966">
    <property type="entry name" value="REP-ASSOCIATED TYROSINE TRANSPOSASE"/>
    <property type="match status" value="1"/>
</dbReference>
<evidence type="ECO:0000313" key="2">
    <source>
        <dbReference type="EMBL" id="QCW81144.1"/>
    </source>
</evidence>
<protein>
    <submittedName>
        <fullName evidence="2">Transposase</fullName>
    </submittedName>
</protein>
<dbReference type="Gene3D" id="3.30.70.1290">
    <property type="entry name" value="Transposase IS200-like"/>
    <property type="match status" value="1"/>
</dbReference>
<dbReference type="KEGG" id="mbur:EQU24_01910"/>
<dbReference type="InterPro" id="IPR002686">
    <property type="entry name" value="Transposase_17"/>
</dbReference>
<dbReference type="SUPFAM" id="SSF143422">
    <property type="entry name" value="Transposase IS200-like"/>
    <property type="match status" value="1"/>
</dbReference>
<dbReference type="OrthoDB" id="9794403at2"/>
<dbReference type="EMBL" id="CP035467">
    <property type="protein sequence ID" value="QCW81144.1"/>
    <property type="molecule type" value="Genomic_DNA"/>
</dbReference>
<name>A0A4P9UJ59_METBY</name>
<keyword evidence="3" id="KW-1185">Reference proteome</keyword>
<gene>
    <name evidence="2" type="ORF">EQU24_01910</name>
</gene>
<dbReference type="STRING" id="675511.GCA_000341735_02624"/>
<dbReference type="AlphaFoldDB" id="A0A4P9UJ59"/>
<accession>A0A4P9UJ59</accession>
<evidence type="ECO:0000259" key="1">
    <source>
        <dbReference type="SMART" id="SM01321"/>
    </source>
</evidence>
<dbReference type="Pfam" id="PF01797">
    <property type="entry name" value="Y1_Tnp"/>
    <property type="match status" value="1"/>
</dbReference>
<organism evidence="2 3">
    <name type="scientific">Methylotuvimicrobium buryatense</name>
    <name type="common">Methylomicrobium buryatense</name>
    <dbReference type="NCBI Taxonomy" id="95641"/>
    <lineage>
        <taxon>Bacteria</taxon>
        <taxon>Pseudomonadati</taxon>
        <taxon>Pseudomonadota</taxon>
        <taxon>Gammaproteobacteria</taxon>
        <taxon>Methylococcales</taxon>
        <taxon>Methylococcaceae</taxon>
        <taxon>Methylotuvimicrobium</taxon>
    </lineage>
</organism>
<dbReference type="GO" id="GO:0004803">
    <property type="term" value="F:transposase activity"/>
    <property type="evidence" value="ECO:0007669"/>
    <property type="project" value="InterPro"/>
</dbReference>
<proteinExistence type="predicted"/>